<accession>A0A099I1F2</accession>
<reference evidence="2 3" key="1">
    <citation type="submission" date="2014-08" db="EMBL/GenBank/DDBJ databases">
        <title>Clostridium innocuum, an unnegligible vancomycin-resistant pathogen causing extra-intestinal infections.</title>
        <authorList>
            <person name="Feng Y."/>
            <person name="Chiu C.-H."/>
        </authorList>
    </citation>
    <scope>NUCLEOTIDE SEQUENCE [LARGE SCALE GENOMIC DNA]</scope>
    <source>
        <strain evidence="2 3">AN88</strain>
    </source>
</reference>
<evidence type="ECO:0000313" key="2">
    <source>
        <dbReference type="EMBL" id="KGJ51087.1"/>
    </source>
</evidence>
<dbReference type="Proteomes" id="UP000030008">
    <property type="component" value="Unassembled WGS sequence"/>
</dbReference>
<dbReference type="AlphaFoldDB" id="A0A099I1F2"/>
<evidence type="ECO:0000259" key="1">
    <source>
        <dbReference type="Pfam" id="PF09537"/>
    </source>
</evidence>
<dbReference type="Gene3D" id="1.20.1260.10">
    <property type="match status" value="1"/>
</dbReference>
<dbReference type="RefSeq" id="WP_044908448.1">
    <property type="nucleotide sequence ID" value="NZ_JAQCQO010000009.1"/>
</dbReference>
<protein>
    <recommendedName>
        <fullName evidence="1">DUF2383 domain-containing protein</fullName>
    </recommendedName>
</protein>
<comment type="caution">
    <text evidence="2">The sequence shown here is derived from an EMBL/GenBank/DDBJ whole genome shotgun (WGS) entry which is preliminary data.</text>
</comment>
<evidence type="ECO:0000313" key="3">
    <source>
        <dbReference type="Proteomes" id="UP000030008"/>
    </source>
</evidence>
<dbReference type="EMBL" id="JQIF01000149">
    <property type="protein sequence ID" value="KGJ51087.1"/>
    <property type="molecule type" value="Genomic_DNA"/>
</dbReference>
<feature type="domain" description="DUF2383" evidence="1">
    <location>
        <begin position="6"/>
        <end position="107"/>
    </location>
</feature>
<dbReference type="InterPro" id="IPR019052">
    <property type="entry name" value="DUF2383"/>
</dbReference>
<dbReference type="InterPro" id="IPR012347">
    <property type="entry name" value="Ferritin-like"/>
</dbReference>
<gene>
    <name evidence="2" type="ORF">CIAN88_22580</name>
</gene>
<name>A0A099I1F2_CLOIN</name>
<proteinExistence type="predicted"/>
<sequence>MDNNAIVEELNQLLKGTHMGIGIFEDLEGKLQSERLKTEFHGLLDKLKMHAHSLSALIQTCGGNPVESAGWKGMVTDAVEMLKNLMISNDKQVLEEAVKNMKMAQKALHAFDEKHLVLNDQMKKTMRIMQEDYESMYHMLHKYLIEFQ</sequence>
<dbReference type="Pfam" id="PF09537">
    <property type="entry name" value="DUF2383"/>
    <property type="match status" value="1"/>
</dbReference>
<organism evidence="2 3">
    <name type="scientific">Clostridium innocuum</name>
    <dbReference type="NCBI Taxonomy" id="1522"/>
    <lineage>
        <taxon>Bacteria</taxon>
        <taxon>Bacillati</taxon>
        <taxon>Bacillota</taxon>
        <taxon>Clostridia</taxon>
        <taxon>Eubacteriales</taxon>
        <taxon>Clostridiaceae</taxon>
        <taxon>Clostridium</taxon>
    </lineage>
</organism>